<feature type="transmembrane region" description="Helical" evidence="1">
    <location>
        <begin position="32"/>
        <end position="56"/>
    </location>
</feature>
<keyword evidence="1" id="KW-0472">Membrane</keyword>
<proteinExistence type="predicted"/>
<organism evidence="2 3">
    <name type="scientific">Aspergillus avenaceus</name>
    <dbReference type="NCBI Taxonomy" id="36643"/>
    <lineage>
        <taxon>Eukaryota</taxon>
        <taxon>Fungi</taxon>
        <taxon>Dikarya</taxon>
        <taxon>Ascomycota</taxon>
        <taxon>Pezizomycotina</taxon>
        <taxon>Eurotiomycetes</taxon>
        <taxon>Eurotiomycetidae</taxon>
        <taxon>Eurotiales</taxon>
        <taxon>Aspergillaceae</taxon>
        <taxon>Aspergillus</taxon>
        <taxon>Aspergillus subgen. Circumdati</taxon>
    </lineage>
</organism>
<evidence type="ECO:0000256" key="1">
    <source>
        <dbReference type="SAM" id="Phobius"/>
    </source>
</evidence>
<evidence type="ECO:0000313" key="2">
    <source>
        <dbReference type="EMBL" id="KAE8148133.1"/>
    </source>
</evidence>
<name>A0A5N6TP55_ASPAV</name>
<keyword evidence="3" id="KW-1185">Reference proteome</keyword>
<dbReference type="Proteomes" id="UP000325780">
    <property type="component" value="Unassembled WGS sequence"/>
</dbReference>
<reference evidence="2 3" key="1">
    <citation type="submission" date="2019-04" db="EMBL/GenBank/DDBJ databases">
        <title>Friends and foes A comparative genomics study of 23 Aspergillus species from section Flavi.</title>
        <authorList>
            <consortium name="DOE Joint Genome Institute"/>
            <person name="Kjaerbolling I."/>
            <person name="Vesth T."/>
            <person name="Frisvad J.C."/>
            <person name="Nybo J.L."/>
            <person name="Theobald S."/>
            <person name="Kildgaard S."/>
            <person name="Isbrandt T."/>
            <person name="Kuo A."/>
            <person name="Sato A."/>
            <person name="Lyhne E.K."/>
            <person name="Kogle M.E."/>
            <person name="Wiebenga A."/>
            <person name="Kun R.S."/>
            <person name="Lubbers R.J."/>
            <person name="Makela M.R."/>
            <person name="Barry K."/>
            <person name="Chovatia M."/>
            <person name="Clum A."/>
            <person name="Daum C."/>
            <person name="Haridas S."/>
            <person name="He G."/>
            <person name="LaButti K."/>
            <person name="Lipzen A."/>
            <person name="Mondo S."/>
            <person name="Riley R."/>
            <person name="Salamov A."/>
            <person name="Simmons B.A."/>
            <person name="Magnuson J.K."/>
            <person name="Henrissat B."/>
            <person name="Mortensen U.H."/>
            <person name="Larsen T.O."/>
            <person name="Devries R.P."/>
            <person name="Grigoriev I.V."/>
            <person name="Machida M."/>
            <person name="Baker S.E."/>
            <person name="Andersen M.R."/>
        </authorList>
    </citation>
    <scope>NUCLEOTIDE SEQUENCE [LARGE SCALE GENOMIC DNA]</scope>
    <source>
        <strain evidence="2 3">IBT 18842</strain>
    </source>
</reference>
<protein>
    <recommendedName>
        <fullName evidence="4">Transmembrane protein</fullName>
    </recommendedName>
</protein>
<evidence type="ECO:0008006" key="4">
    <source>
        <dbReference type="Google" id="ProtNLM"/>
    </source>
</evidence>
<keyword evidence="1" id="KW-0812">Transmembrane</keyword>
<dbReference type="AlphaFoldDB" id="A0A5N6TP55"/>
<accession>A0A5N6TP55</accession>
<evidence type="ECO:0000313" key="3">
    <source>
        <dbReference type="Proteomes" id="UP000325780"/>
    </source>
</evidence>
<sequence>MNGRKDNKKRKKKLFLSSPWTQMELIQQKLDVNIFTTSILYLTTFFFSLSLLSIWFTSTFSLFDES</sequence>
<dbReference type="EMBL" id="ML742174">
    <property type="protein sequence ID" value="KAE8148133.1"/>
    <property type="molecule type" value="Genomic_DNA"/>
</dbReference>
<gene>
    <name evidence="2" type="ORF">BDV25DRAFT_158976</name>
</gene>
<keyword evidence="1" id="KW-1133">Transmembrane helix</keyword>